<comment type="caution">
    <text evidence="1">The sequence shown here is derived from an EMBL/GenBank/DDBJ whole genome shotgun (WGS) entry which is preliminary data.</text>
</comment>
<evidence type="ECO:0000313" key="2">
    <source>
        <dbReference type="Proteomes" id="UP000827872"/>
    </source>
</evidence>
<organism evidence="1 2">
    <name type="scientific">Sphaerodactylus townsendi</name>
    <dbReference type="NCBI Taxonomy" id="933632"/>
    <lineage>
        <taxon>Eukaryota</taxon>
        <taxon>Metazoa</taxon>
        <taxon>Chordata</taxon>
        <taxon>Craniata</taxon>
        <taxon>Vertebrata</taxon>
        <taxon>Euteleostomi</taxon>
        <taxon>Lepidosauria</taxon>
        <taxon>Squamata</taxon>
        <taxon>Bifurcata</taxon>
        <taxon>Gekkota</taxon>
        <taxon>Sphaerodactylidae</taxon>
        <taxon>Sphaerodactylus</taxon>
    </lineage>
</organism>
<proteinExistence type="predicted"/>
<dbReference type="Proteomes" id="UP000827872">
    <property type="component" value="Linkage Group LG07"/>
</dbReference>
<reference evidence="1" key="1">
    <citation type="submission" date="2021-08" db="EMBL/GenBank/DDBJ databases">
        <title>The first chromosome-level gecko genome reveals the dynamic sex chromosomes of Neotropical dwarf geckos (Sphaerodactylidae: Sphaerodactylus).</title>
        <authorList>
            <person name="Pinto B.J."/>
            <person name="Keating S.E."/>
            <person name="Gamble T."/>
        </authorList>
    </citation>
    <scope>NUCLEOTIDE SEQUENCE</scope>
    <source>
        <strain evidence="1">TG3544</strain>
    </source>
</reference>
<sequence>MLTSRSKRAAASGWEPQPVSLSPPRLSVPAARPPRVASKDLQRGRLWYSYEFQTRKDSTRQDYSHHSRRDEL</sequence>
<accession>A0ACB8EQU5</accession>
<name>A0ACB8EQU5_9SAUR</name>
<dbReference type="EMBL" id="CM037620">
    <property type="protein sequence ID" value="KAH7995040.1"/>
    <property type="molecule type" value="Genomic_DNA"/>
</dbReference>
<keyword evidence="2" id="KW-1185">Reference proteome</keyword>
<gene>
    <name evidence="1" type="ORF">K3G42_020671</name>
</gene>
<protein>
    <submittedName>
        <fullName evidence="1">Uncharacterized protein</fullName>
    </submittedName>
</protein>
<evidence type="ECO:0000313" key="1">
    <source>
        <dbReference type="EMBL" id="KAH7995040.1"/>
    </source>
</evidence>